<keyword evidence="1" id="KW-1133">Transmembrane helix</keyword>
<dbReference type="EMBL" id="BAAAHP010000168">
    <property type="protein sequence ID" value="GAA0896292.1"/>
    <property type="molecule type" value="Genomic_DNA"/>
</dbReference>
<feature type="transmembrane region" description="Helical" evidence="1">
    <location>
        <begin position="81"/>
        <end position="101"/>
    </location>
</feature>
<accession>A0ABN1N7I2</accession>
<dbReference type="PANTHER" id="PTHR34989">
    <property type="entry name" value="PROTEIN HDED"/>
    <property type="match status" value="1"/>
</dbReference>
<dbReference type="InterPro" id="IPR052712">
    <property type="entry name" value="Acid_resist_chaperone_HdeD"/>
</dbReference>
<feature type="transmembrane region" description="Helical" evidence="1">
    <location>
        <begin position="137"/>
        <end position="159"/>
    </location>
</feature>
<feature type="transmembrane region" description="Helical" evidence="1">
    <location>
        <begin position="165"/>
        <end position="186"/>
    </location>
</feature>
<feature type="transmembrane region" description="Helical" evidence="1">
    <location>
        <begin position="21"/>
        <end position="42"/>
    </location>
</feature>
<feature type="transmembrane region" description="Helical" evidence="1">
    <location>
        <begin position="107"/>
        <end position="125"/>
    </location>
</feature>
<gene>
    <name evidence="2" type="ORF">GCM10009559_54520</name>
</gene>
<keyword evidence="1" id="KW-0472">Membrane</keyword>
<comment type="caution">
    <text evidence="2">The sequence shown here is derived from an EMBL/GenBank/DDBJ whole genome shotgun (WGS) entry which is preliminary data.</text>
</comment>
<protein>
    <recommendedName>
        <fullName evidence="4">HdeD family acid-resistance protein</fullName>
    </recommendedName>
</protein>
<evidence type="ECO:0000313" key="2">
    <source>
        <dbReference type="EMBL" id="GAA0896292.1"/>
    </source>
</evidence>
<proteinExistence type="predicted"/>
<organism evidence="2 3">
    <name type="scientific">Pseudonocardia zijingensis</name>
    <dbReference type="NCBI Taxonomy" id="153376"/>
    <lineage>
        <taxon>Bacteria</taxon>
        <taxon>Bacillati</taxon>
        <taxon>Actinomycetota</taxon>
        <taxon>Actinomycetes</taxon>
        <taxon>Pseudonocardiales</taxon>
        <taxon>Pseudonocardiaceae</taxon>
        <taxon>Pseudonocardia</taxon>
    </lineage>
</organism>
<dbReference type="InterPro" id="IPR005325">
    <property type="entry name" value="DUF308_memb"/>
</dbReference>
<evidence type="ECO:0008006" key="4">
    <source>
        <dbReference type="Google" id="ProtNLM"/>
    </source>
</evidence>
<dbReference type="Proteomes" id="UP001499967">
    <property type="component" value="Unassembled WGS sequence"/>
</dbReference>
<reference evidence="2 3" key="1">
    <citation type="journal article" date="2019" name="Int. J. Syst. Evol. Microbiol.">
        <title>The Global Catalogue of Microorganisms (GCM) 10K type strain sequencing project: providing services to taxonomists for standard genome sequencing and annotation.</title>
        <authorList>
            <consortium name="The Broad Institute Genomics Platform"/>
            <consortium name="The Broad Institute Genome Sequencing Center for Infectious Disease"/>
            <person name="Wu L."/>
            <person name="Ma J."/>
        </authorList>
    </citation>
    <scope>NUCLEOTIDE SEQUENCE [LARGE SCALE GENOMIC DNA]</scope>
    <source>
        <strain evidence="2 3">JCM 11117</strain>
    </source>
</reference>
<sequence length="192" mass="19596">MDSFDHAAPAHDAPGRPGAGYGPALTIAAGALTVLVGVLILVWPDVSIAVVAWLFAVQLVVTGVLQLVTAVRGDESAGRRALLGVLGGVSIVVGLLCLRAPFQTALLIGLLIGAMWVLTGVVRIVHALGAEHEEGRGWGIAGGILSVAGGIVVLLYPGLSLVTLMWIFGLVLVLTGLAVVVQGVVAHRRRGS</sequence>
<evidence type="ECO:0000256" key="1">
    <source>
        <dbReference type="SAM" id="Phobius"/>
    </source>
</evidence>
<evidence type="ECO:0000313" key="3">
    <source>
        <dbReference type="Proteomes" id="UP001499967"/>
    </source>
</evidence>
<dbReference type="Pfam" id="PF03729">
    <property type="entry name" value="DUF308"/>
    <property type="match status" value="2"/>
</dbReference>
<keyword evidence="1" id="KW-0812">Transmembrane</keyword>
<name>A0ABN1N7I2_9PSEU</name>
<dbReference type="PANTHER" id="PTHR34989:SF1">
    <property type="entry name" value="PROTEIN HDED"/>
    <property type="match status" value="1"/>
</dbReference>
<dbReference type="RefSeq" id="WP_343944455.1">
    <property type="nucleotide sequence ID" value="NZ_BAAAHP010000168.1"/>
</dbReference>
<feature type="transmembrane region" description="Helical" evidence="1">
    <location>
        <begin position="48"/>
        <end position="69"/>
    </location>
</feature>
<keyword evidence="3" id="KW-1185">Reference proteome</keyword>